<sequence>MIFLLFPLFIKTYEHINQSLSTEEDYEWNLFLIQLRKEMRESDGLDVSNNRLFLKMNDQMIMYEQYGTVLRRRVDSEGHEIVLQNINQVLFGVNDLKLQVHIQFINHHQRDANYSSIVYRQ</sequence>
<organism evidence="1 2">
    <name type="scientific">Heyndrickxia oleronia</name>
    <dbReference type="NCBI Taxonomy" id="38875"/>
    <lineage>
        <taxon>Bacteria</taxon>
        <taxon>Bacillati</taxon>
        <taxon>Bacillota</taxon>
        <taxon>Bacilli</taxon>
        <taxon>Bacillales</taxon>
        <taxon>Bacillaceae</taxon>
        <taxon>Heyndrickxia</taxon>
    </lineage>
</organism>
<protein>
    <recommendedName>
        <fullName evidence="3">Competence protein ComGF</fullName>
    </recommendedName>
</protein>
<dbReference type="Proteomes" id="UP000189761">
    <property type="component" value="Unassembled WGS sequence"/>
</dbReference>
<comment type="caution">
    <text evidence="1">The sequence shown here is derived from an EMBL/GenBank/DDBJ whole genome shotgun (WGS) entry which is preliminary data.</text>
</comment>
<evidence type="ECO:0000313" key="1">
    <source>
        <dbReference type="EMBL" id="OOP66668.1"/>
    </source>
</evidence>
<keyword evidence="2" id="KW-1185">Reference proteome</keyword>
<gene>
    <name evidence="1" type="ORF">BWZ43_19750</name>
</gene>
<name>A0A8E2LCY8_9BACI</name>
<evidence type="ECO:0008006" key="3">
    <source>
        <dbReference type="Google" id="ProtNLM"/>
    </source>
</evidence>
<proteinExistence type="predicted"/>
<dbReference type="NCBIfam" id="NF041002">
    <property type="entry name" value="pilin_ComGF"/>
    <property type="match status" value="1"/>
</dbReference>
<accession>A0A8E2LCY8</accession>
<reference evidence="1 2" key="1">
    <citation type="submission" date="2017-01" db="EMBL/GenBank/DDBJ databases">
        <title>Draft genome sequence of Bacillus oleronius.</title>
        <authorList>
            <person name="Allam M."/>
        </authorList>
    </citation>
    <scope>NUCLEOTIDE SEQUENCE [LARGE SCALE GENOMIC DNA]</scope>
    <source>
        <strain evidence="1 2">DSM 9356</strain>
    </source>
</reference>
<evidence type="ECO:0000313" key="2">
    <source>
        <dbReference type="Proteomes" id="UP000189761"/>
    </source>
</evidence>
<dbReference type="EMBL" id="MTLA01000277">
    <property type="protein sequence ID" value="OOP66668.1"/>
    <property type="molecule type" value="Genomic_DNA"/>
</dbReference>
<dbReference type="Pfam" id="PF15980">
    <property type="entry name" value="ComGF"/>
    <property type="match status" value="1"/>
</dbReference>
<dbReference type="InterPro" id="IPR016977">
    <property type="entry name" value="ComGF"/>
</dbReference>
<dbReference type="AlphaFoldDB" id="A0A8E2LCY8"/>